<dbReference type="PANTHER" id="PTHR46517:SF1">
    <property type="entry name" value="FRUCTOSE-2,6-BISPHOSPHATASE TIGAR"/>
    <property type="match status" value="1"/>
</dbReference>
<keyword evidence="5" id="KW-1185">Reference proteome</keyword>
<dbReference type="PANTHER" id="PTHR46517">
    <property type="entry name" value="FRUCTOSE-2,6-BISPHOSPHATASE TIGAR"/>
    <property type="match status" value="1"/>
</dbReference>
<dbReference type="SUPFAM" id="SSF53254">
    <property type="entry name" value="Phosphoglycerate mutase-like"/>
    <property type="match status" value="1"/>
</dbReference>
<sequence length="198" mass="22274">MQILLIRHGESEADLLNVHEGSADFPLTEEGIVQAKKMAARVKGEFPPQFIWASTFKRASKTAAILAEEIGCPIEYVAELREHENGDLAGKPLEEIPYPWGLLPHEKFGGYGESAMEFRARGEQIFSVIKEASKNYERIAIVSHGGMISRIIESFLELPFVHNVFFKTGDTGIHLLEYTDKSRLVVFSNSTTHLEYSY</sequence>
<evidence type="ECO:0000256" key="1">
    <source>
        <dbReference type="ARBA" id="ARBA00022801"/>
    </source>
</evidence>
<keyword evidence="1" id="KW-0378">Hydrolase</keyword>
<evidence type="ECO:0000256" key="2">
    <source>
        <dbReference type="PIRSR" id="PIRSR613078-1"/>
    </source>
</evidence>
<gene>
    <name evidence="4" type="ORF">DS745_03980</name>
</gene>
<dbReference type="Gene3D" id="3.40.50.1240">
    <property type="entry name" value="Phosphoglycerate mutase-like"/>
    <property type="match status" value="1"/>
</dbReference>
<evidence type="ECO:0000256" key="3">
    <source>
        <dbReference type="PIRSR" id="PIRSR613078-2"/>
    </source>
</evidence>
<dbReference type="AlphaFoldDB" id="A0A4Q0W1X1"/>
<dbReference type="InterPro" id="IPR013078">
    <property type="entry name" value="His_Pase_superF_clade-1"/>
</dbReference>
<name>A0A4Q0W1X1_9BACI</name>
<dbReference type="OrthoDB" id="9782128at2"/>
<dbReference type="InterPro" id="IPR051695">
    <property type="entry name" value="Phosphoglycerate_Mutase"/>
</dbReference>
<dbReference type="Pfam" id="PF00300">
    <property type="entry name" value="His_Phos_1"/>
    <property type="match status" value="1"/>
</dbReference>
<dbReference type="Proteomes" id="UP000290649">
    <property type="component" value="Unassembled WGS sequence"/>
</dbReference>
<comment type="caution">
    <text evidence="4">The sequence shown here is derived from an EMBL/GenBank/DDBJ whole genome shotgun (WGS) entry which is preliminary data.</text>
</comment>
<dbReference type="GO" id="GO:0045820">
    <property type="term" value="P:negative regulation of glycolytic process"/>
    <property type="evidence" value="ECO:0007669"/>
    <property type="project" value="TreeGrafter"/>
</dbReference>
<feature type="binding site" evidence="3">
    <location>
        <position position="58"/>
    </location>
    <ligand>
        <name>substrate</name>
    </ligand>
</feature>
<dbReference type="RefSeq" id="WP_129076893.1">
    <property type="nucleotide sequence ID" value="NZ_QOUX01000001.1"/>
</dbReference>
<dbReference type="GO" id="GO:0043456">
    <property type="term" value="P:regulation of pentose-phosphate shunt"/>
    <property type="evidence" value="ECO:0007669"/>
    <property type="project" value="TreeGrafter"/>
</dbReference>
<proteinExistence type="predicted"/>
<dbReference type="CDD" id="cd07067">
    <property type="entry name" value="HP_PGM_like"/>
    <property type="match status" value="1"/>
</dbReference>
<reference evidence="4 5" key="1">
    <citation type="journal article" date="2019" name="Int. J. Syst. Evol. Microbiol.">
        <title>Anaerobacillus alkaliphilus sp. nov., a novel alkaliphilic and moderately halophilic bacterium.</title>
        <authorList>
            <person name="Borsodi A.K."/>
            <person name="Aszalos J.M."/>
            <person name="Bihari P."/>
            <person name="Nagy I."/>
            <person name="Schumann P."/>
            <person name="Sproer C."/>
            <person name="Kovacs A.L."/>
            <person name="Boka K."/>
            <person name="Dobosy P."/>
            <person name="Ovari M."/>
            <person name="Szili-Kovacs T."/>
            <person name="Toth E."/>
        </authorList>
    </citation>
    <scope>NUCLEOTIDE SEQUENCE [LARGE SCALE GENOMIC DNA]</scope>
    <source>
        <strain evidence="4 5">B16-10</strain>
    </source>
</reference>
<protein>
    <submittedName>
        <fullName evidence="4">Histidine phosphatase family protein</fullName>
    </submittedName>
</protein>
<dbReference type="InterPro" id="IPR029033">
    <property type="entry name" value="His_PPase_superfam"/>
</dbReference>
<evidence type="ECO:0000313" key="5">
    <source>
        <dbReference type="Proteomes" id="UP000290649"/>
    </source>
</evidence>
<dbReference type="GO" id="GO:0005829">
    <property type="term" value="C:cytosol"/>
    <property type="evidence" value="ECO:0007669"/>
    <property type="project" value="TreeGrafter"/>
</dbReference>
<dbReference type="GO" id="GO:0004331">
    <property type="term" value="F:fructose-2,6-bisphosphate 2-phosphatase activity"/>
    <property type="evidence" value="ECO:0007669"/>
    <property type="project" value="TreeGrafter"/>
</dbReference>
<dbReference type="EMBL" id="QOUX01000001">
    <property type="protein sequence ID" value="RXJ04551.1"/>
    <property type="molecule type" value="Genomic_DNA"/>
</dbReference>
<accession>A0A4Q0W1X1</accession>
<evidence type="ECO:0000313" key="4">
    <source>
        <dbReference type="EMBL" id="RXJ04551.1"/>
    </source>
</evidence>
<feature type="active site" description="Tele-phosphohistidine intermediate" evidence="2">
    <location>
        <position position="8"/>
    </location>
</feature>
<feature type="active site" description="Proton donor/acceptor" evidence="2">
    <location>
        <position position="82"/>
    </location>
</feature>
<dbReference type="SMART" id="SM00855">
    <property type="entry name" value="PGAM"/>
    <property type="match status" value="1"/>
</dbReference>
<organism evidence="4 5">
    <name type="scientific">Anaerobacillus alkaliphilus</name>
    <dbReference type="NCBI Taxonomy" id="1548597"/>
    <lineage>
        <taxon>Bacteria</taxon>
        <taxon>Bacillati</taxon>
        <taxon>Bacillota</taxon>
        <taxon>Bacilli</taxon>
        <taxon>Bacillales</taxon>
        <taxon>Bacillaceae</taxon>
        <taxon>Anaerobacillus</taxon>
    </lineage>
</organism>